<dbReference type="SUPFAM" id="SSF63829">
    <property type="entry name" value="Calcium-dependent phosphotriesterase"/>
    <property type="match status" value="1"/>
</dbReference>
<evidence type="ECO:0000313" key="4">
    <source>
        <dbReference type="EMBL" id="BDZ47474.1"/>
    </source>
</evidence>
<organism evidence="4 5">
    <name type="scientific">Naasia aerilata</name>
    <dbReference type="NCBI Taxonomy" id="1162966"/>
    <lineage>
        <taxon>Bacteria</taxon>
        <taxon>Bacillati</taxon>
        <taxon>Actinomycetota</taxon>
        <taxon>Actinomycetes</taxon>
        <taxon>Micrococcales</taxon>
        <taxon>Microbacteriaceae</taxon>
        <taxon>Naasia</taxon>
    </lineage>
</organism>
<dbReference type="PANTHER" id="PTHR47572:SF4">
    <property type="entry name" value="LACTONASE DRP35"/>
    <property type="match status" value="1"/>
</dbReference>
<proteinExistence type="inferred from homology"/>
<evidence type="ECO:0000256" key="1">
    <source>
        <dbReference type="ARBA" id="ARBA00008853"/>
    </source>
</evidence>
<dbReference type="PANTHER" id="PTHR47572">
    <property type="entry name" value="LIPOPROTEIN-RELATED"/>
    <property type="match status" value="1"/>
</dbReference>
<dbReference type="Pfam" id="PF08450">
    <property type="entry name" value="SGL"/>
    <property type="match status" value="1"/>
</dbReference>
<keyword evidence="5" id="KW-1185">Reference proteome</keyword>
<dbReference type="Gene3D" id="2.120.10.30">
    <property type="entry name" value="TolB, C-terminal domain"/>
    <property type="match status" value="1"/>
</dbReference>
<reference evidence="5" key="1">
    <citation type="journal article" date="2019" name="Int. J. Syst. Evol. Microbiol.">
        <title>The Global Catalogue of Microorganisms (GCM) 10K type strain sequencing project: providing services to taxonomists for standard genome sequencing and annotation.</title>
        <authorList>
            <consortium name="The Broad Institute Genomics Platform"/>
            <consortium name="The Broad Institute Genome Sequencing Center for Infectious Disease"/>
            <person name="Wu L."/>
            <person name="Ma J."/>
        </authorList>
    </citation>
    <scope>NUCLEOTIDE SEQUENCE [LARGE SCALE GENOMIC DNA]</scope>
    <source>
        <strain evidence="5">NBRC 108725</strain>
    </source>
</reference>
<evidence type="ECO:0000259" key="3">
    <source>
        <dbReference type="Pfam" id="PF08450"/>
    </source>
</evidence>
<sequence length="189" mass="20071">MSTPNFPVFASDGTLYVSDSGAWPAGGGCVYRIDAAGATTIWSRQTPHFTNGLALDPTEKYLYVAESTLPGITRIEIRDDGSAGAAELVVSMPGTVPDGLAFDTEGRLYVGCYRPDRIYTLETDGTLLIFRDDYQGTDLAAPTNIAFAGDGRPELFVASLNRWHISRLLTPAPGQPLHYPTAAPGASGG</sequence>
<accession>A0ABM8GGL5</accession>
<dbReference type="Proteomes" id="UP001321498">
    <property type="component" value="Chromosome"/>
</dbReference>
<comment type="similarity">
    <text evidence="1">Belongs to the SMP-30/CGR1 family.</text>
</comment>
<dbReference type="EMBL" id="AP027731">
    <property type="protein sequence ID" value="BDZ47474.1"/>
    <property type="molecule type" value="Genomic_DNA"/>
</dbReference>
<protein>
    <recommendedName>
        <fullName evidence="3">SMP-30/Gluconolactonase/LRE-like region domain-containing protein</fullName>
    </recommendedName>
</protein>
<dbReference type="InterPro" id="IPR051262">
    <property type="entry name" value="SMP-30/CGR1_Lactonase"/>
</dbReference>
<dbReference type="InterPro" id="IPR013658">
    <property type="entry name" value="SGL"/>
</dbReference>
<evidence type="ECO:0000256" key="2">
    <source>
        <dbReference type="ARBA" id="ARBA00022801"/>
    </source>
</evidence>
<dbReference type="InterPro" id="IPR011042">
    <property type="entry name" value="6-blade_b-propeller_TolB-like"/>
</dbReference>
<evidence type="ECO:0000313" key="5">
    <source>
        <dbReference type="Proteomes" id="UP001321498"/>
    </source>
</evidence>
<gene>
    <name evidence="4" type="ORF">GCM10025866_33830</name>
</gene>
<keyword evidence="2" id="KW-0378">Hydrolase</keyword>
<feature type="domain" description="SMP-30/Gluconolactonase/LRE-like region" evidence="3">
    <location>
        <begin position="9"/>
        <end position="160"/>
    </location>
</feature>
<name>A0ABM8GGL5_9MICO</name>